<dbReference type="Pfam" id="PF05534">
    <property type="entry name" value="HicB"/>
    <property type="match status" value="1"/>
</dbReference>
<name>A0AA35V2N1_9PROT</name>
<dbReference type="RefSeq" id="WP_289843638.1">
    <property type="nucleotide sequence ID" value="NZ_CATKSH010000016.1"/>
</dbReference>
<sequence>MSVMIYKGYSARVEFEAEDGVFAGRIAGINDVVTFEGESVAELTAAFHSAVDDYIETCAGIGRSPDKPYSGRVMFRIAPEVHARAALAAELAGVSLNQWAERVLDKAAE</sequence>
<organism evidence="1 2">
    <name type="scientific">Brytella acorum</name>
    <dbReference type="NCBI Taxonomy" id="2959299"/>
    <lineage>
        <taxon>Bacteria</taxon>
        <taxon>Pseudomonadati</taxon>
        <taxon>Pseudomonadota</taxon>
        <taxon>Alphaproteobacteria</taxon>
        <taxon>Acetobacterales</taxon>
        <taxon>Acetobacteraceae</taxon>
        <taxon>Brytella</taxon>
    </lineage>
</organism>
<gene>
    <name evidence="1" type="ORF">LMG32879_002323</name>
</gene>
<dbReference type="SUPFAM" id="SSF143100">
    <property type="entry name" value="TTHA1013/TTHA0281-like"/>
    <property type="match status" value="1"/>
</dbReference>
<dbReference type="InterPro" id="IPR035069">
    <property type="entry name" value="TTHA1013/TTHA0281-like"/>
</dbReference>
<protein>
    <submittedName>
        <fullName evidence="1">Type II toxin-antitoxin system HicB family antitoxin</fullName>
    </submittedName>
</protein>
<dbReference type="InterPro" id="IPR008651">
    <property type="entry name" value="Uncharacterised_HicB"/>
</dbReference>
<reference evidence="1" key="1">
    <citation type="submission" date="2023-03" db="EMBL/GenBank/DDBJ databases">
        <authorList>
            <person name="Cleenwerck I."/>
        </authorList>
    </citation>
    <scope>NUCLEOTIDE SEQUENCE</scope>
    <source>
        <strain evidence="1">LMG 32879</strain>
    </source>
</reference>
<proteinExistence type="predicted"/>
<comment type="caution">
    <text evidence="1">The sequence shown here is derived from an EMBL/GenBank/DDBJ whole genome shotgun (WGS) entry which is preliminary data.</text>
</comment>
<evidence type="ECO:0000313" key="1">
    <source>
        <dbReference type="EMBL" id="CAI9121476.1"/>
    </source>
</evidence>
<dbReference type="InterPro" id="IPR010985">
    <property type="entry name" value="Ribbon_hlx_hlx"/>
</dbReference>
<dbReference type="EMBL" id="CATKSH010000016">
    <property type="protein sequence ID" value="CAI9121476.1"/>
    <property type="molecule type" value="Genomic_DNA"/>
</dbReference>
<evidence type="ECO:0000313" key="2">
    <source>
        <dbReference type="Proteomes" id="UP001176960"/>
    </source>
</evidence>
<dbReference type="GO" id="GO:0006355">
    <property type="term" value="P:regulation of DNA-templated transcription"/>
    <property type="evidence" value="ECO:0007669"/>
    <property type="project" value="InterPro"/>
</dbReference>
<accession>A0AA35V2N1</accession>
<dbReference type="SUPFAM" id="SSF47598">
    <property type="entry name" value="Ribbon-helix-helix"/>
    <property type="match status" value="1"/>
</dbReference>
<dbReference type="Proteomes" id="UP001176960">
    <property type="component" value="Unassembled WGS sequence"/>
</dbReference>
<dbReference type="AlphaFoldDB" id="A0AA35V2N1"/>
<keyword evidence="2" id="KW-1185">Reference proteome</keyword>